<dbReference type="Proteomes" id="UP001595817">
    <property type="component" value="Unassembled WGS sequence"/>
</dbReference>
<protein>
    <submittedName>
        <fullName evidence="1">YuzB family protein</fullName>
    </submittedName>
</protein>
<dbReference type="RefSeq" id="WP_378156263.1">
    <property type="nucleotide sequence ID" value="NZ_JBHSEC010000020.1"/>
</dbReference>
<dbReference type="NCBIfam" id="NF010190">
    <property type="entry name" value="PRK13669.1"/>
    <property type="match status" value="1"/>
</dbReference>
<dbReference type="Pfam" id="PF07293">
    <property type="entry name" value="DUF1450"/>
    <property type="match status" value="1"/>
</dbReference>
<evidence type="ECO:0000313" key="1">
    <source>
        <dbReference type="EMBL" id="MFC4411373.1"/>
    </source>
</evidence>
<dbReference type="InterPro" id="IPR009910">
    <property type="entry name" value="DUF1450"/>
</dbReference>
<reference evidence="2" key="1">
    <citation type="journal article" date="2019" name="Int. J. Syst. Evol. Microbiol.">
        <title>The Global Catalogue of Microorganisms (GCM) 10K type strain sequencing project: providing services to taxonomists for standard genome sequencing and annotation.</title>
        <authorList>
            <consortium name="The Broad Institute Genomics Platform"/>
            <consortium name="The Broad Institute Genome Sequencing Center for Infectious Disease"/>
            <person name="Wu L."/>
            <person name="Ma J."/>
        </authorList>
    </citation>
    <scope>NUCLEOTIDE SEQUENCE [LARGE SCALE GENOMIC DNA]</scope>
    <source>
        <strain evidence="2">CCUG 59778</strain>
    </source>
</reference>
<keyword evidence="2" id="KW-1185">Reference proteome</keyword>
<evidence type="ECO:0000313" key="2">
    <source>
        <dbReference type="Proteomes" id="UP001595817"/>
    </source>
</evidence>
<sequence>MNPIIEFCISNMANGSQEAFDILEQDTNLDVLEYGCLSYCTTCSMGLYCLVNGDIVEADTSEELVQKVYEYIEENPMF</sequence>
<gene>
    <name evidence="1" type="ORF">ACFOZY_13170</name>
</gene>
<dbReference type="EMBL" id="JBHSEC010000020">
    <property type="protein sequence ID" value="MFC4411373.1"/>
    <property type="molecule type" value="Genomic_DNA"/>
</dbReference>
<organism evidence="1 2">
    <name type="scientific">Chungangia koreensis</name>
    <dbReference type="NCBI Taxonomy" id="752657"/>
    <lineage>
        <taxon>Bacteria</taxon>
        <taxon>Bacillati</taxon>
        <taxon>Bacillota</taxon>
        <taxon>Bacilli</taxon>
        <taxon>Lactobacillales</taxon>
        <taxon>Chungangia</taxon>
    </lineage>
</organism>
<name>A0ABV8X7J7_9LACT</name>
<comment type="caution">
    <text evidence="1">The sequence shown here is derived from an EMBL/GenBank/DDBJ whole genome shotgun (WGS) entry which is preliminary data.</text>
</comment>
<proteinExistence type="predicted"/>
<accession>A0ABV8X7J7</accession>